<proteinExistence type="predicted"/>
<accession>A0ABS7XI44</accession>
<evidence type="ECO:0000313" key="3">
    <source>
        <dbReference type="Proteomes" id="UP001199314"/>
    </source>
</evidence>
<keyword evidence="1" id="KW-0732">Signal</keyword>
<comment type="caution">
    <text evidence="2">The sequence shown here is derived from an EMBL/GenBank/DDBJ whole genome shotgun (WGS) entry which is preliminary data.</text>
</comment>
<protein>
    <submittedName>
        <fullName evidence="2">Uncharacterized protein</fullName>
    </submittedName>
</protein>
<feature type="chain" id="PRO_5046740170" evidence="1">
    <location>
        <begin position="24"/>
        <end position="179"/>
    </location>
</feature>
<organism evidence="2 3">
    <name type="scientific">Psychroflexus longus</name>
    <dbReference type="NCBI Taxonomy" id="2873596"/>
    <lineage>
        <taxon>Bacteria</taxon>
        <taxon>Pseudomonadati</taxon>
        <taxon>Bacteroidota</taxon>
        <taxon>Flavobacteriia</taxon>
        <taxon>Flavobacteriales</taxon>
        <taxon>Flavobacteriaceae</taxon>
        <taxon>Psychroflexus</taxon>
    </lineage>
</organism>
<keyword evidence="3" id="KW-1185">Reference proteome</keyword>
<evidence type="ECO:0000256" key="1">
    <source>
        <dbReference type="SAM" id="SignalP"/>
    </source>
</evidence>
<sequence>MKFIPKILLFAFMSILFISCSNDDEQPLPETSQNILRINNQEFELKTGLYQTSETQDGLFTFGVILYDTEITFSNGLPRPENETFNGIAFQINIDSDQKPEVGEYLFTGEENPGVNAITEAFTISGNAQNSSGQIIEIEVARLQVVENDEIYVFEMTAIDEEDNEIEVNYSGELELIAN</sequence>
<gene>
    <name evidence="2" type="ORF">LB452_06825</name>
</gene>
<reference evidence="3" key="1">
    <citation type="submission" date="2023-07" db="EMBL/GenBank/DDBJ databases">
        <title>Novel species isolated from saline lakes on Tibetan Plateau.</title>
        <authorList>
            <person name="Lu H."/>
        </authorList>
    </citation>
    <scope>NUCLEOTIDE SEQUENCE [LARGE SCALE GENOMIC DNA]</scope>
    <source>
        <strain evidence="3">CAK8W</strain>
    </source>
</reference>
<dbReference type="EMBL" id="JAIQZE010000005">
    <property type="protein sequence ID" value="MBZ9778632.1"/>
    <property type="molecule type" value="Genomic_DNA"/>
</dbReference>
<name>A0ABS7XI44_9FLAO</name>
<dbReference type="RefSeq" id="WP_224460982.1">
    <property type="nucleotide sequence ID" value="NZ_JAIQZE010000005.1"/>
</dbReference>
<evidence type="ECO:0000313" key="2">
    <source>
        <dbReference type="EMBL" id="MBZ9778632.1"/>
    </source>
</evidence>
<dbReference type="PROSITE" id="PS51257">
    <property type="entry name" value="PROKAR_LIPOPROTEIN"/>
    <property type="match status" value="1"/>
</dbReference>
<feature type="signal peptide" evidence="1">
    <location>
        <begin position="1"/>
        <end position="23"/>
    </location>
</feature>
<dbReference type="Proteomes" id="UP001199314">
    <property type="component" value="Unassembled WGS sequence"/>
</dbReference>